<feature type="active site" description="Nucleophile" evidence="2">
    <location>
        <position position="38"/>
    </location>
</feature>
<feature type="short sequence motif" description="GXSXG" evidence="2">
    <location>
        <begin position="36"/>
        <end position="40"/>
    </location>
</feature>
<feature type="domain" description="PNPLA" evidence="3">
    <location>
        <begin position="5"/>
        <end position="224"/>
    </location>
</feature>
<dbReference type="Proteomes" id="UP001144323">
    <property type="component" value="Unassembled WGS sequence"/>
</dbReference>
<sequence length="514" mass="55108">MKAYAVLDGGGVKGAALAGCLKGAAEVNVEFVGYGGTSAGSIVALLASIGYTPDELLGVMCDELNFDELLDDNGVGLSFWGGMVDELVAIDSLLGGMKVGANWLSSRKKIREVLTARGVYSGARLEAKLREFIVRKHRSLENSAEITFADLQHLGCKPLRVVAANLQTRRGVVMGDVPDSPTRNVLTAVRASCSYPFLFQPVMLHRAALVDGGLASNLPVWLFDAERDRDGFPLVAFDLTTQLPTGNPADTGVRGFLMDMLETALESGDALLRGTSSRLMHVEVPIAPDIRTLDFNLSSLRRRGLYNDGQRETQSFFLRRFGDPKAMLSDPVGQLEAVYGDRTVFQTVLAGFAQEVALAFPGSGDIRCNVMFPHGGGDHFVIVYQHGMDGDPDIDLQLAREAGPPGDAVRTALPIVSDWTRVRARPEASGMSRAQANKIPANRRAVASVPVFDLRRAPVLEDGVIGGLSLVGALSIDSDQSAAAAGWESNDGVPSVEFVQILKRWADVVGRVLN</sequence>
<reference evidence="4" key="1">
    <citation type="journal article" date="2023" name="Int. J. Syst. Evol. Microbiol.">
        <title>Methylocystis iwaonis sp. nov., a type II methane-oxidizing bacterium from surface soil of a rice paddy field in Japan, and emended description of the genus Methylocystis (ex Whittenbury et al. 1970) Bowman et al. 1993.</title>
        <authorList>
            <person name="Kaise H."/>
            <person name="Sawadogo J.B."/>
            <person name="Alam M.S."/>
            <person name="Ueno C."/>
            <person name="Dianou D."/>
            <person name="Shinjo R."/>
            <person name="Asakawa S."/>
        </authorList>
    </citation>
    <scope>NUCLEOTIDE SEQUENCE</scope>
    <source>
        <strain evidence="4">LMG27198</strain>
    </source>
</reference>
<proteinExistence type="predicted"/>
<dbReference type="InterPro" id="IPR052580">
    <property type="entry name" value="Lipid_Hydrolase"/>
</dbReference>
<name>A0A9W6LU20_9HYPH</name>
<dbReference type="InterPro" id="IPR002641">
    <property type="entry name" value="PNPLA_dom"/>
</dbReference>
<evidence type="ECO:0000259" key="3">
    <source>
        <dbReference type="PROSITE" id="PS51635"/>
    </source>
</evidence>
<gene>
    <name evidence="4" type="ORF">LMG27198_42200</name>
</gene>
<feature type="short sequence motif" description="DGA/G" evidence="2">
    <location>
        <begin position="211"/>
        <end position="213"/>
    </location>
</feature>
<keyword evidence="2" id="KW-0378">Hydrolase</keyword>
<dbReference type="GO" id="GO:0016787">
    <property type="term" value="F:hydrolase activity"/>
    <property type="evidence" value="ECO:0007669"/>
    <property type="project" value="UniProtKB-UniRule"/>
</dbReference>
<dbReference type="PROSITE" id="PS51635">
    <property type="entry name" value="PNPLA"/>
    <property type="match status" value="1"/>
</dbReference>
<feature type="short sequence motif" description="GXGXXG" evidence="2">
    <location>
        <begin position="9"/>
        <end position="14"/>
    </location>
</feature>
<evidence type="ECO:0000256" key="2">
    <source>
        <dbReference type="PROSITE-ProRule" id="PRU01161"/>
    </source>
</evidence>
<dbReference type="PANTHER" id="PTHR46394:SF1">
    <property type="entry name" value="PNPLA DOMAIN-CONTAINING PROTEIN"/>
    <property type="match status" value="1"/>
</dbReference>
<evidence type="ECO:0000313" key="4">
    <source>
        <dbReference type="EMBL" id="GLI95228.1"/>
    </source>
</evidence>
<feature type="active site" description="Proton acceptor" evidence="2">
    <location>
        <position position="211"/>
    </location>
</feature>
<dbReference type="GO" id="GO:0016042">
    <property type="term" value="P:lipid catabolic process"/>
    <property type="evidence" value="ECO:0007669"/>
    <property type="project" value="UniProtKB-UniRule"/>
</dbReference>
<dbReference type="EMBL" id="BSEC01000002">
    <property type="protein sequence ID" value="GLI95228.1"/>
    <property type="molecule type" value="Genomic_DNA"/>
</dbReference>
<evidence type="ECO:0000313" key="5">
    <source>
        <dbReference type="Proteomes" id="UP001144323"/>
    </source>
</evidence>
<protein>
    <recommendedName>
        <fullName evidence="3">PNPLA domain-containing protein</fullName>
    </recommendedName>
</protein>
<dbReference type="RefSeq" id="WP_281805934.1">
    <property type="nucleotide sequence ID" value="NZ_BSEC01000002.1"/>
</dbReference>
<keyword evidence="5" id="KW-1185">Reference proteome</keyword>
<evidence type="ECO:0000256" key="1">
    <source>
        <dbReference type="ARBA" id="ARBA00023098"/>
    </source>
</evidence>
<dbReference type="PANTHER" id="PTHR46394">
    <property type="entry name" value="ANNEXIN"/>
    <property type="match status" value="1"/>
</dbReference>
<keyword evidence="1 2" id="KW-0443">Lipid metabolism</keyword>
<keyword evidence="2" id="KW-0442">Lipid degradation</keyword>
<dbReference type="Pfam" id="PF01734">
    <property type="entry name" value="Patatin"/>
    <property type="match status" value="1"/>
</dbReference>
<comment type="caution">
    <text evidence="4">The sequence shown here is derived from an EMBL/GenBank/DDBJ whole genome shotgun (WGS) entry which is preliminary data.</text>
</comment>
<dbReference type="Gene3D" id="3.40.1090.10">
    <property type="entry name" value="Cytosolic phospholipase A2 catalytic domain"/>
    <property type="match status" value="1"/>
</dbReference>
<organism evidence="4 5">
    <name type="scientific">Methylocystis echinoides</name>
    <dbReference type="NCBI Taxonomy" id="29468"/>
    <lineage>
        <taxon>Bacteria</taxon>
        <taxon>Pseudomonadati</taxon>
        <taxon>Pseudomonadota</taxon>
        <taxon>Alphaproteobacteria</taxon>
        <taxon>Hyphomicrobiales</taxon>
        <taxon>Methylocystaceae</taxon>
        <taxon>Methylocystis</taxon>
    </lineage>
</organism>
<dbReference type="SUPFAM" id="SSF52151">
    <property type="entry name" value="FabD/lysophospholipase-like"/>
    <property type="match status" value="1"/>
</dbReference>
<accession>A0A9W6LU20</accession>
<dbReference type="InterPro" id="IPR016035">
    <property type="entry name" value="Acyl_Trfase/lysoPLipase"/>
</dbReference>
<dbReference type="AlphaFoldDB" id="A0A9W6LU20"/>